<dbReference type="Proteomes" id="UP001519308">
    <property type="component" value="Unassembled WGS sequence"/>
</dbReference>
<dbReference type="RefSeq" id="WP_021285682.1">
    <property type="nucleotide sequence ID" value="NZ_JAGGLL010000016.1"/>
</dbReference>
<evidence type="ECO:0000313" key="4">
    <source>
        <dbReference type="Proteomes" id="UP001519308"/>
    </source>
</evidence>
<keyword evidence="1" id="KW-0812">Transmembrane</keyword>
<protein>
    <recommendedName>
        <fullName evidence="2">DUF4179 domain-containing protein</fullName>
    </recommendedName>
</protein>
<keyword evidence="1" id="KW-0472">Membrane</keyword>
<dbReference type="Gene3D" id="2.60.40.1630">
    <property type="entry name" value="bacillus anthracis domain"/>
    <property type="match status" value="1"/>
</dbReference>
<dbReference type="EMBL" id="JAGGLL010000016">
    <property type="protein sequence ID" value="MBP2022474.1"/>
    <property type="molecule type" value="Genomic_DNA"/>
</dbReference>
<comment type="caution">
    <text evidence="3">The sequence shown here is derived from an EMBL/GenBank/DDBJ whole genome shotgun (WGS) entry which is preliminary data.</text>
</comment>
<dbReference type="InterPro" id="IPR025436">
    <property type="entry name" value="DUF4179"/>
</dbReference>
<dbReference type="Pfam" id="PF13786">
    <property type="entry name" value="DUF4179"/>
    <property type="match status" value="1"/>
</dbReference>
<proteinExistence type="predicted"/>
<name>A0ABS4K780_9CLOT</name>
<gene>
    <name evidence="3" type="ORF">J2Z44_002295</name>
</gene>
<evidence type="ECO:0000313" key="3">
    <source>
        <dbReference type="EMBL" id="MBP2022474.1"/>
    </source>
</evidence>
<reference evidence="3 4" key="1">
    <citation type="submission" date="2021-03" db="EMBL/GenBank/DDBJ databases">
        <title>Genomic Encyclopedia of Type Strains, Phase IV (KMG-IV): sequencing the most valuable type-strain genomes for metagenomic binning, comparative biology and taxonomic classification.</title>
        <authorList>
            <person name="Goeker M."/>
        </authorList>
    </citation>
    <scope>NUCLEOTIDE SEQUENCE [LARGE SCALE GENOMIC DNA]</scope>
    <source>
        <strain evidence="3 4">DSM 28650</strain>
    </source>
</reference>
<evidence type="ECO:0000259" key="2">
    <source>
        <dbReference type="Pfam" id="PF13786"/>
    </source>
</evidence>
<feature type="transmembrane region" description="Helical" evidence="1">
    <location>
        <begin position="38"/>
        <end position="58"/>
    </location>
</feature>
<accession>A0ABS4K780</accession>
<sequence>MSGFEDIKLPDNIDEITNRAISEGEKYMKVKSKRNRNIAMAASLALVALMGIATPVLAEKVNIPNNIFEQLKRDDSISEKDFILKGNHYKYAEAVNQEVKNNGIAMKITEIACDGANIFISYAITMDKPFSHGGYSGILTEDEKIAVDFWSGRLQSGSGIEGKFIDEFNFMGVETIDLAPITSKGVEIPDKFNLEIKIGKLIEELWNNKDKVQYGKNKIAGPWNFKIEVTKNTSEVKEVKKEQVDGEVKFNKIIVTPTTTDIELTIPKSYPDGVVVVARDDNGHGLQPTHAEKISSNDKEYIEMTKFSAVSEGAKFVTIKLVDKNDPELKVLNEFTVPIE</sequence>
<feature type="domain" description="DUF4179" evidence="2">
    <location>
        <begin position="31"/>
        <end position="124"/>
    </location>
</feature>
<evidence type="ECO:0000256" key="1">
    <source>
        <dbReference type="SAM" id="Phobius"/>
    </source>
</evidence>
<keyword evidence="4" id="KW-1185">Reference proteome</keyword>
<organism evidence="3 4">
    <name type="scientific">Clostridium punense</name>
    <dbReference type="NCBI Taxonomy" id="1054297"/>
    <lineage>
        <taxon>Bacteria</taxon>
        <taxon>Bacillati</taxon>
        <taxon>Bacillota</taxon>
        <taxon>Clostridia</taxon>
        <taxon>Eubacteriales</taxon>
        <taxon>Clostridiaceae</taxon>
        <taxon>Clostridium</taxon>
    </lineage>
</organism>
<keyword evidence="1" id="KW-1133">Transmembrane helix</keyword>